<dbReference type="Gene3D" id="1.50.10.20">
    <property type="match status" value="1"/>
</dbReference>
<protein>
    <recommendedName>
        <fullName evidence="4">Alpha-2-macroglobulin domain-containing protein</fullName>
    </recommendedName>
</protein>
<dbReference type="InterPro" id="IPR051802">
    <property type="entry name" value="YfhM-like"/>
</dbReference>
<dbReference type="Proteomes" id="UP000275719">
    <property type="component" value="Unassembled WGS sequence"/>
</dbReference>
<reference evidence="5 6" key="1">
    <citation type="submission" date="2018-11" db="EMBL/GenBank/DDBJ databases">
        <title>Flavobacterium sp. nov., YIM 102701-2 draft genome.</title>
        <authorList>
            <person name="Li G."/>
            <person name="Jiang Y."/>
        </authorList>
    </citation>
    <scope>NUCLEOTIDE SEQUENCE [LARGE SCALE GENOMIC DNA]</scope>
    <source>
        <strain evidence="5 6">YIM 102701-2</strain>
    </source>
</reference>
<dbReference type="InterPro" id="IPR001599">
    <property type="entry name" value="Macroglobln_a2"/>
</dbReference>
<keyword evidence="6" id="KW-1185">Reference proteome</keyword>
<dbReference type="GO" id="GO:0004866">
    <property type="term" value="F:endopeptidase inhibitor activity"/>
    <property type="evidence" value="ECO:0007669"/>
    <property type="project" value="InterPro"/>
</dbReference>
<sequence>MKNKILLFLCFVSFSIFAQDYQKQWNEVYELEQKGSYKSLNTKLEQIYKTAKKDQNEAQRAKAFIFQMKVENVLEETNFQKKVERLRSEISQSTGIYKEVFRWYYIKTLMNAYESKFSNWRYFSGVTTNTTDLPKNIDLWTQQQYQEVILEQADLLFAQEALMKKTKVDKIKYLIDFDMIDNNLNQSVYDFFAINFINDYATDSQIIYPSYKDFNRFDSSFANCKIIFDEPNGYSDVRQKLTKQAALLLQNLEKQYQEKNQDLLLDKIRFVRFEKFATERNAESETFQSLGKNLKTNYYKNRWISMYAHKLSDEANKLEKKDYFDKALKNIEEVKKSKTENNQLEAVQNLENSIKSKDYSITLKEEVYENEPVKYLIDYRNIDTLHLAYYDFSKHKAINDSIFKLVLKNDKPLKKVTYNLPQDFPYFQNSTEILGEQFPVGTYLLVSYSNEKDLEMYNSNKTSIFKTSNVMLLTKNISNESSAIFILNPKTGKPYQNKAALFNRKRYVSDENGKIIVPNSRNYRDENKIEIYVNNEIYRKFLYLDSWGQSVQIERRQRQANVDLFTDRAIYRPGQEVHFKGILYEMNPNQNQVLSNKSFKVILKDDNGNDVEEKLVKTNELGGFSGSFVLPKSIPTGEFTIRIKKLDEYKDKIEGDFWSNLNFPNESFDYRVEEYKRPTYNFKIDEITKNVFFDEKITISGKAESLAGGAIANAKVKLNAEANFYNYEKSKSVVLVKIDEEILTDDFGKFEYQFTIPSDSLGNRFRSEIIKVNVNFEIVVTDQAGEVREEYLDFYVSNTSVDVSVYAGRNFVTDKPLEVSINSRTHNGDFTPATGTIKIYQTLPKDKFYENSPWQIPELKSIDETTFRKLFPYQAYNLEELKYPEKTLVYEGSFTTAENKKFELDIKDWKTAAYELVFETIDSKSKLPIKNQTNFSIKKAEEKLAKNENLTVITHPKSSANYMILEVNSIYDDATLFIEYFDSDASIQSRNFPIRKGSQFIRIPLSASSENETISYQWFFVQNQKMYKGNGVFDFKQIKEVNNPKWQAEWQAWNNKLTPAQQYQWKLILKDSKTNKPFEGEFLASMYDASLDMIYSKYWNTNASKIYNYMYVNFSSPKAQHNLISNRISTSRSSFSNPMYWNTWEYFGYGFNTDTYYNKYYGHISSDNKTKYYQIEVRDESTDKLIANASVFNLKTGSRTTTNEDGFASISENEKPLIAVAALGYKETRLELKNIFTIIYLESDNEIISDKSLNILRDSESEWYKISEAFYHLLSDASKSVQDEKYFTNEIIKEDSVSGDFKSIGEMTGGADKGSRGTGTRETFFDEDYNVVTTDMSDTTARSKSSVAASTVSSQTIVGYPNADLVLALQAQVPGLNIAENREFVENAHKAITLRKNLNETAFFYPHLKTGKNGEIVFDFTAPESLTEWKFRGLAHNKNADFVYLETFSKTQKDVMIQPNMPRFVRETDEVVLKARVSNTTNDKLKATAMLRLFNTITGEDLTNQIIKTEAFILVNIEGFSSNAVSWKVQIPKDIIGLQYRISVQAGNFTDGEESVIPVLSNRQLVTETLPVWQLANETKTYQLTNLIDNKSTTLDNHQLKIDISNNVTWLMMQSFPYLMDYPYDCSEQLFSKYFASAIALHIVEENPMIEQLVKEWRENPMSKLEENEDLKQTLLQDTPWMRDLISDTEKKAQFASNFDVNRLEELTERIEDRLIERQLPSGSLPWFTGGNENPYITWQIVVTAAQLNNLDIKSNFLNGDKGFIHSAQNYLDFRFEKSYSDKYDASISQVLDYAFMKSYFTDQFKISDKNQKHIDKRLNDYREKWVDFSLYEKAKLIIVLQRKGETAWAKEIINQLEESAVIDETYGMYWRANSSRNYYYYNAAEVQAMVIEAYKAMKMPDDKIQRLNAWLLSKKTQNDWGTTKATTQSLYALILGQQGMDLNKGSIQLKVGKEIKNVTQDINSKTEEEIGIFSYQWLGDKVKPEMGTIEIKNTTWQPVYGGIYWQYFENMDKIKNSPDGVLTISRDYYIENKDGKWDLITPETQLVLGQKVKVRIEFEAIQEMSYLHIKDNRPATFEPLDVLSGQHYGNGLRYYQTTKDASTNFFIDHLNKGKYVLEYDVRLNNIGSFTSGISIIQSMYAPEHSSHTAGDKVEVQ</sequence>
<proteinExistence type="inferred from homology"/>
<dbReference type="Pfam" id="PF00207">
    <property type="entry name" value="A2M"/>
    <property type="match status" value="1"/>
</dbReference>
<dbReference type="PANTHER" id="PTHR40094">
    <property type="entry name" value="ALPHA-2-MACROGLOBULIN HOMOLOG"/>
    <property type="match status" value="1"/>
</dbReference>
<dbReference type="SMART" id="SM01360">
    <property type="entry name" value="A2M"/>
    <property type="match status" value="1"/>
</dbReference>
<evidence type="ECO:0000256" key="1">
    <source>
        <dbReference type="ARBA" id="ARBA00010556"/>
    </source>
</evidence>
<dbReference type="PANTHER" id="PTHR40094:SF1">
    <property type="entry name" value="UBIQUITIN DOMAIN-CONTAINING PROTEIN"/>
    <property type="match status" value="1"/>
</dbReference>
<keyword evidence="2" id="KW-0175">Coiled coil</keyword>
<evidence type="ECO:0000313" key="5">
    <source>
        <dbReference type="EMBL" id="RRJ90945.1"/>
    </source>
</evidence>
<dbReference type="InterPro" id="IPR008930">
    <property type="entry name" value="Terpenoid_cyclase/PrenylTrfase"/>
</dbReference>
<dbReference type="InterPro" id="IPR002890">
    <property type="entry name" value="MG2"/>
</dbReference>
<dbReference type="InterPro" id="IPR041246">
    <property type="entry name" value="Bact_MG10"/>
</dbReference>
<feature type="signal peptide" evidence="3">
    <location>
        <begin position="1"/>
        <end position="18"/>
    </location>
</feature>
<evidence type="ECO:0000259" key="4">
    <source>
        <dbReference type="SMART" id="SM01360"/>
    </source>
</evidence>
<dbReference type="RefSeq" id="WP_125018682.1">
    <property type="nucleotide sequence ID" value="NZ_RQVQ01000013.1"/>
</dbReference>
<gene>
    <name evidence="5" type="ORF">EG240_06980</name>
</gene>
<evidence type="ECO:0000256" key="2">
    <source>
        <dbReference type="SAM" id="Coils"/>
    </source>
</evidence>
<comment type="similarity">
    <text evidence="1">Belongs to the protease inhibitor I39 (alpha-2-macroglobulin) family. Bacterial alpha-2-macroglobulin subfamily.</text>
</comment>
<dbReference type="OrthoDB" id="9767116at2"/>
<feature type="chain" id="PRO_5018277746" description="Alpha-2-macroglobulin domain-containing protein" evidence="3">
    <location>
        <begin position="19"/>
        <end position="2157"/>
    </location>
</feature>
<feature type="domain" description="Alpha-2-macroglobulin" evidence="4">
    <location>
        <begin position="1401"/>
        <end position="1491"/>
    </location>
</feature>
<evidence type="ECO:0000256" key="3">
    <source>
        <dbReference type="SAM" id="SignalP"/>
    </source>
</evidence>
<organism evidence="5 6">
    <name type="scientific">Paenimyroides tangerinum</name>
    <dbReference type="NCBI Taxonomy" id="2488728"/>
    <lineage>
        <taxon>Bacteria</taxon>
        <taxon>Pseudomonadati</taxon>
        <taxon>Bacteroidota</taxon>
        <taxon>Flavobacteriia</taxon>
        <taxon>Flavobacteriales</taxon>
        <taxon>Flavobacteriaceae</taxon>
        <taxon>Paenimyroides</taxon>
    </lineage>
</organism>
<dbReference type="SUPFAM" id="SSF48239">
    <property type="entry name" value="Terpenoid cyclases/Protein prenyltransferases"/>
    <property type="match status" value="1"/>
</dbReference>
<dbReference type="Pfam" id="PF01835">
    <property type="entry name" value="MG2"/>
    <property type="match status" value="1"/>
</dbReference>
<comment type="caution">
    <text evidence="5">The sequence shown here is derived from an EMBL/GenBank/DDBJ whole genome shotgun (WGS) entry which is preliminary data.</text>
</comment>
<dbReference type="Pfam" id="PF17973">
    <property type="entry name" value="bMG10"/>
    <property type="match status" value="1"/>
</dbReference>
<evidence type="ECO:0000313" key="6">
    <source>
        <dbReference type="Proteomes" id="UP000275719"/>
    </source>
</evidence>
<dbReference type="Gene3D" id="2.60.40.1930">
    <property type="match status" value="1"/>
</dbReference>
<keyword evidence="3" id="KW-0732">Signal</keyword>
<accession>A0A3P3W6Y4</accession>
<dbReference type="EMBL" id="RQVQ01000013">
    <property type="protein sequence ID" value="RRJ90945.1"/>
    <property type="molecule type" value="Genomic_DNA"/>
</dbReference>
<name>A0A3P3W6Y4_9FLAO</name>
<feature type="coiled-coil region" evidence="2">
    <location>
        <begin position="238"/>
        <end position="269"/>
    </location>
</feature>